<dbReference type="SUPFAM" id="SSF56954">
    <property type="entry name" value="Outer membrane efflux proteins (OEP)"/>
    <property type="match status" value="1"/>
</dbReference>
<gene>
    <name evidence="3" type="ORF">RSSM_00102</name>
</gene>
<dbReference type="PANTHER" id="PTHR30203">
    <property type="entry name" value="OUTER MEMBRANE CATION EFFLUX PROTEIN"/>
    <property type="match status" value="1"/>
</dbReference>
<evidence type="ECO:0000313" key="3">
    <source>
        <dbReference type="EMBL" id="EMI58458.1"/>
    </source>
</evidence>
<comment type="caution">
    <text evidence="3">The sequence shown here is derived from an EMBL/GenBank/DDBJ whole genome shotgun (WGS) entry which is preliminary data.</text>
</comment>
<accession>M5UR38</accession>
<reference evidence="3 4" key="1">
    <citation type="journal article" date="2013" name="Mar. Genomics">
        <title>Expression of sulfatases in Rhodopirellula baltica and the diversity of sulfatases in the genus Rhodopirellula.</title>
        <authorList>
            <person name="Wegner C.E."/>
            <person name="Richter-Heitmann T."/>
            <person name="Klindworth A."/>
            <person name="Klockow C."/>
            <person name="Richter M."/>
            <person name="Achstetter T."/>
            <person name="Glockner F.O."/>
            <person name="Harder J."/>
        </authorList>
    </citation>
    <scope>NUCLEOTIDE SEQUENCE [LARGE SCALE GENOMIC DNA]</scope>
    <source>
        <strain evidence="3 4">SM41</strain>
    </source>
</reference>
<dbReference type="Proteomes" id="UP000011885">
    <property type="component" value="Unassembled WGS sequence"/>
</dbReference>
<dbReference type="AlphaFoldDB" id="M5UR38"/>
<comment type="similarity">
    <text evidence="1">Belongs to the outer membrane factor (OMF) (TC 1.B.17) family.</text>
</comment>
<feature type="region of interest" description="Disordered" evidence="2">
    <location>
        <begin position="86"/>
        <end position="135"/>
    </location>
</feature>
<dbReference type="PATRIC" id="fig|1263870.3.peg.114"/>
<dbReference type="GO" id="GO:0015562">
    <property type="term" value="F:efflux transmembrane transporter activity"/>
    <property type="evidence" value="ECO:0007669"/>
    <property type="project" value="InterPro"/>
</dbReference>
<dbReference type="PROSITE" id="PS51257">
    <property type="entry name" value="PROKAR_LIPOPROTEIN"/>
    <property type="match status" value="1"/>
</dbReference>
<name>M5UR38_9BACT</name>
<feature type="compositionally biased region" description="Basic and acidic residues" evidence="2">
    <location>
        <begin position="91"/>
        <end position="111"/>
    </location>
</feature>
<dbReference type="Pfam" id="PF02321">
    <property type="entry name" value="OEP"/>
    <property type="match status" value="2"/>
</dbReference>
<evidence type="ECO:0000256" key="1">
    <source>
        <dbReference type="ARBA" id="ARBA00007613"/>
    </source>
</evidence>
<protein>
    <submittedName>
        <fullName evidence="3">Outer membrane efflux protein</fullName>
    </submittedName>
</protein>
<evidence type="ECO:0000313" key="4">
    <source>
        <dbReference type="Proteomes" id="UP000011885"/>
    </source>
</evidence>
<feature type="compositionally biased region" description="Polar residues" evidence="2">
    <location>
        <begin position="49"/>
        <end position="65"/>
    </location>
</feature>
<proteinExistence type="inferred from homology"/>
<dbReference type="OrthoDB" id="9791261at2"/>
<dbReference type="Gene3D" id="1.20.1600.10">
    <property type="entry name" value="Outer membrane efflux proteins (OEP)"/>
    <property type="match status" value="1"/>
</dbReference>
<dbReference type="InterPro" id="IPR003423">
    <property type="entry name" value="OMP_efflux"/>
</dbReference>
<dbReference type="InterPro" id="IPR010131">
    <property type="entry name" value="MdtP/NodT-like"/>
</dbReference>
<dbReference type="PANTHER" id="PTHR30203:SF24">
    <property type="entry name" value="BLR4935 PROTEIN"/>
    <property type="match status" value="1"/>
</dbReference>
<dbReference type="EMBL" id="ANOH01000006">
    <property type="protein sequence ID" value="EMI58458.1"/>
    <property type="molecule type" value="Genomic_DNA"/>
</dbReference>
<keyword evidence="4" id="KW-1185">Reference proteome</keyword>
<sequence length="590" mass="64334">MKKLLLLATTCFLAVISITGCGHFHAFKRTSQSSFTIRENATPIKSPFHTASRQSPTHPSVTASSNEDDTLLQSPDMRLAVPIINMPSVETPRRDEQNSDTGEQRTIDRVDYVTGSEPVPPMSLSPATDGETADGENGAAAAVVSASEFRDQLQTFDFPHETFTGNATEDVQRSNPGFGGGYIDAASAYTLADVEQIALANHPSLAAADASRSKAAGLRQQVGTRPNPTLGYFGQQMADRNTDQHGFFVEQEFVRGNKLQLNQEVLGHTARAQAMERETQRHRILTDVRVRFYEALAAQQNLDATRRFIEVADRGVQVAEQRERAEEGTLIETLQAKTLLSEVRLAAEQAEIQYRGAWQDLAAIAGIDGEAPVQLVADPAPSSGPQDWQNVYASIVMQSPELSVAQAIVCEKQALLRRQRVQHVPNVTGQLGAGYDVGTDNGMINLQLSAPIPIANRNQGNISAAYADYVRATQEVKRIEQSIRSRLARTAQEYESALTTVQKYRDEIIPQAEKSLELSEVAYRAGELDFLQVLVVRRTYYDATIKLIDAKGRLASAAAKVDGLLLTGGLESPVDYTDGDGLRDASFGGQ</sequence>
<feature type="region of interest" description="Disordered" evidence="2">
    <location>
        <begin position="45"/>
        <end position="69"/>
    </location>
</feature>
<dbReference type="RefSeq" id="WP_008673206.1">
    <property type="nucleotide sequence ID" value="NZ_ANOH01000006.1"/>
</dbReference>
<evidence type="ECO:0000256" key="2">
    <source>
        <dbReference type="SAM" id="MobiDB-lite"/>
    </source>
</evidence>
<organism evidence="3 4">
    <name type="scientific">Rhodopirellula sallentina SM41</name>
    <dbReference type="NCBI Taxonomy" id="1263870"/>
    <lineage>
        <taxon>Bacteria</taxon>
        <taxon>Pseudomonadati</taxon>
        <taxon>Planctomycetota</taxon>
        <taxon>Planctomycetia</taxon>
        <taxon>Pirellulales</taxon>
        <taxon>Pirellulaceae</taxon>
        <taxon>Rhodopirellula</taxon>
    </lineage>
</organism>